<reference evidence="5" key="2">
    <citation type="submission" date="2020-02" db="EMBL/GenBank/DDBJ databases">
        <authorList>
            <person name="Littmann E."/>
            <person name="Sorbara M."/>
        </authorList>
    </citation>
    <scope>NUCLEOTIDE SEQUENCE</scope>
    <source>
        <strain evidence="5">MSK.1.17</strain>
    </source>
</reference>
<dbReference type="PANTHER" id="PTHR12215">
    <property type="entry name" value="PHOSPHOPANTETHEINE TRANSFERASE"/>
    <property type="match status" value="1"/>
</dbReference>
<feature type="domain" description="4'-phosphopantetheinyl transferase" evidence="3">
    <location>
        <begin position="103"/>
        <end position="204"/>
    </location>
</feature>
<evidence type="ECO:0000313" key="6">
    <source>
        <dbReference type="Proteomes" id="UP000669239"/>
    </source>
</evidence>
<dbReference type="GO" id="GO:0008897">
    <property type="term" value="F:holo-[acyl-carrier-protein] synthase activity"/>
    <property type="evidence" value="ECO:0007669"/>
    <property type="project" value="InterPro"/>
</dbReference>
<reference evidence="4" key="3">
    <citation type="submission" date="2022-01" db="EMBL/GenBank/DDBJ databases">
        <title>Collection of gut derived symbiotic bacterial strains cultured from healthy donors.</title>
        <authorList>
            <person name="Lin H."/>
            <person name="Kohout C."/>
            <person name="Waligurski E."/>
            <person name="Pamer E.G."/>
        </authorList>
    </citation>
    <scope>NUCLEOTIDE SEQUENCE</scope>
    <source>
        <strain evidence="4">DFI.6.55</strain>
    </source>
</reference>
<reference evidence="5 6" key="1">
    <citation type="journal article" date="2020" name="Cell Host Microbe">
        <title>Functional and Genomic Variation between Human-Derived Isolates of Lachnospiraceae Reveals Inter- and Intra-Species Diversity.</title>
        <authorList>
            <person name="Sorbara M.T."/>
            <person name="Littmann E.R."/>
            <person name="Fontana E."/>
            <person name="Moody T.U."/>
            <person name="Kohout C.E."/>
            <person name="Gjonbalaj M."/>
            <person name="Eaton V."/>
            <person name="Seok R."/>
            <person name="Leiner I.M."/>
            <person name="Pamer E.G."/>
        </authorList>
    </citation>
    <scope>NUCLEOTIDE SEQUENCE [LARGE SCALE GENOMIC DNA]</scope>
    <source>
        <strain evidence="5 6">MSK.1.17</strain>
    </source>
</reference>
<dbReference type="Pfam" id="PF01648">
    <property type="entry name" value="ACPS"/>
    <property type="match status" value="1"/>
</dbReference>
<dbReference type="AlphaFoldDB" id="A0AAW5C396"/>
<dbReference type="GO" id="GO:0000287">
    <property type="term" value="F:magnesium ion binding"/>
    <property type="evidence" value="ECO:0007669"/>
    <property type="project" value="InterPro"/>
</dbReference>
<dbReference type="InterPro" id="IPR037143">
    <property type="entry name" value="4-PPantetheinyl_Trfase_dom_sf"/>
</dbReference>
<name>A0AAW5C396_9FIRM</name>
<dbReference type="Proteomes" id="UP001299608">
    <property type="component" value="Unassembled WGS sequence"/>
</dbReference>
<dbReference type="GO" id="GO:0005829">
    <property type="term" value="C:cytosol"/>
    <property type="evidence" value="ECO:0007669"/>
    <property type="project" value="TreeGrafter"/>
</dbReference>
<evidence type="ECO:0000256" key="2">
    <source>
        <dbReference type="ARBA" id="ARBA00022679"/>
    </source>
</evidence>
<keyword evidence="6" id="KW-1185">Reference proteome</keyword>
<protein>
    <submittedName>
        <fullName evidence="4">4'-phosphopantetheinyl transferase superfamily protein</fullName>
    </submittedName>
</protein>
<gene>
    <name evidence="5" type="ORF">G5B36_09170</name>
    <name evidence="4" type="ORF">L0N08_18120</name>
</gene>
<evidence type="ECO:0000259" key="3">
    <source>
        <dbReference type="Pfam" id="PF01648"/>
    </source>
</evidence>
<organism evidence="4 7">
    <name type="scientific">Enterocloster aldenensis</name>
    <dbReference type="NCBI Taxonomy" id="358742"/>
    <lineage>
        <taxon>Bacteria</taxon>
        <taxon>Bacillati</taxon>
        <taxon>Bacillota</taxon>
        <taxon>Clostridia</taxon>
        <taxon>Lachnospirales</taxon>
        <taxon>Lachnospiraceae</taxon>
        <taxon>Enterocloster</taxon>
    </lineage>
</organism>
<dbReference type="GO" id="GO:0019878">
    <property type="term" value="P:lysine biosynthetic process via aminoadipic acid"/>
    <property type="evidence" value="ECO:0007669"/>
    <property type="project" value="TreeGrafter"/>
</dbReference>
<dbReference type="PANTHER" id="PTHR12215:SF10">
    <property type="entry name" value="L-AMINOADIPATE-SEMIALDEHYDE DEHYDROGENASE-PHOSPHOPANTETHEINYL TRANSFERASE"/>
    <property type="match status" value="1"/>
</dbReference>
<dbReference type="EMBL" id="JAAITT010000010">
    <property type="protein sequence ID" value="NSJ48870.1"/>
    <property type="molecule type" value="Genomic_DNA"/>
</dbReference>
<comment type="caution">
    <text evidence="4">The sequence shown here is derived from an EMBL/GenBank/DDBJ whole genome shotgun (WGS) entry which is preliminary data.</text>
</comment>
<dbReference type="InterPro" id="IPR050559">
    <property type="entry name" value="P-Pant_transferase_sf"/>
</dbReference>
<dbReference type="SUPFAM" id="SSF56214">
    <property type="entry name" value="4'-phosphopantetheinyl transferase"/>
    <property type="match status" value="2"/>
</dbReference>
<comment type="similarity">
    <text evidence="1">Belongs to the P-Pant transferase superfamily. Gsp/Sfp/HetI/AcpT family.</text>
</comment>
<dbReference type="InterPro" id="IPR008278">
    <property type="entry name" value="4-PPantetheinyl_Trfase_dom"/>
</dbReference>
<keyword evidence="2 4" id="KW-0808">Transferase</keyword>
<evidence type="ECO:0000256" key="1">
    <source>
        <dbReference type="ARBA" id="ARBA00010990"/>
    </source>
</evidence>
<sequence length="236" mass="26994">MEHIFILNINQLKDGDTFRYYFNEMSRERQNKIMQFKMEADRLRSLGAGIALHAILKQYGLNPRETCLEYGTNGKASVAGRPDIHFNLTHSGCYAAGVCGAAPVGIDIEEIGLMKVKVARRFFHDGEYRYLEQMEDGQQKQEAFFRLWVLKESFMKVTGLGMALPLNAFEIRFQGQDIEVVQELDDIRYYFKEFSLENSRMAVCSAGRPVTGWEPVWIRLDTPGRATGGNEFLNTP</sequence>
<evidence type="ECO:0000313" key="4">
    <source>
        <dbReference type="EMBL" id="MCG4747345.1"/>
    </source>
</evidence>
<evidence type="ECO:0000313" key="7">
    <source>
        <dbReference type="Proteomes" id="UP001299608"/>
    </source>
</evidence>
<proteinExistence type="inferred from homology"/>
<accession>A0AAW5C396</accession>
<evidence type="ECO:0000313" key="5">
    <source>
        <dbReference type="EMBL" id="NSJ48870.1"/>
    </source>
</evidence>
<dbReference type="RefSeq" id="WP_117561980.1">
    <property type="nucleotide sequence ID" value="NZ_CAXTHN010000076.1"/>
</dbReference>
<dbReference type="EMBL" id="JAKNGE010000023">
    <property type="protein sequence ID" value="MCG4747345.1"/>
    <property type="molecule type" value="Genomic_DNA"/>
</dbReference>
<dbReference type="Proteomes" id="UP000669239">
    <property type="component" value="Unassembled WGS sequence"/>
</dbReference>
<dbReference type="Gene3D" id="3.90.470.20">
    <property type="entry name" value="4'-phosphopantetheinyl transferase domain"/>
    <property type="match status" value="2"/>
</dbReference>